<name>A0A8S4R0E2_9NEOP</name>
<dbReference type="EMBL" id="CAKXAJ010020181">
    <property type="protein sequence ID" value="CAH2220646.1"/>
    <property type="molecule type" value="Genomic_DNA"/>
</dbReference>
<dbReference type="Proteomes" id="UP000838756">
    <property type="component" value="Unassembled WGS sequence"/>
</dbReference>
<feature type="non-terminal residue" evidence="2">
    <location>
        <position position="1"/>
    </location>
</feature>
<evidence type="ECO:0000313" key="2">
    <source>
        <dbReference type="EMBL" id="CAH2220646.1"/>
    </source>
</evidence>
<dbReference type="AlphaFoldDB" id="A0A8S4R0E2"/>
<protein>
    <submittedName>
        <fullName evidence="2">Jg1582 protein</fullName>
    </submittedName>
</protein>
<evidence type="ECO:0000256" key="1">
    <source>
        <dbReference type="SAM" id="MobiDB-lite"/>
    </source>
</evidence>
<sequence length="70" mass="7781">AHLRRAATQEAEKRRSSLGNVPTARHRASDAFLDPHHAAILFRDSRGVSGCVLNLESCICARRIAKWTPM</sequence>
<dbReference type="OrthoDB" id="7420814at2759"/>
<keyword evidence="3" id="KW-1185">Reference proteome</keyword>
<proteinExistence type="predicted"/>
<accession>A0A8S4R0E2</accession>
<gene>
    <name evidence="2" type="primary">jg1582</name>
    <name evidence="2" type="ORF">PAEG_LOCUS6622</name>
</gene>
<feature type="region of interest" description="Disordered" evidence="1">
    <location>
        <begin position="1"/>
        <end position="23"/>
    </location>
</feature>
<organism evidence="2 3">
    <name type="scientific">Pararge aegeria aegeria</name>
    <dbReference type="NCBI Taxonomy" id="348720"/>
    <lineage>
        <taxon>Eukaryota</taxon>
        <taxon>Metazoa</taxon>
        <taxon>Ecdysozoa</taxon>
        <taxon>Arthropoda</taxon>
        <taxon>Hexapoda</taxon>
        <taxon>Insecta</taxon>
        <taxon>Pterygota</taxon>
        <taxon>Neoptera</taxon>
        <taxon>Endopterygota</taxon>
        <taxon>Lepidoptera</taxon>
        <taxon>Glossata</taxon>
        <taxon>Ditrysia</taxon>
        <taxon>Papilionoidea</taxon>
        <taxon>Nymphalidae</taxon>
        <taxon>Satyrinae</taxon>
        <taxon>Satyrini</taxon>
        <taxon>Parargina</taxon>
        <taxon>Pararge</taxon>
    </lineage>
</organism>
<reference evidence="2" key="1">
    <citation type="submission" date="2022-03" db="EMBL/GenBank/DDBJ databases">
        <authorList>
            <person name="Lindestad O."/>
        </authorList>
    </citation>
    <scope>NUCLEOTIDE SEQUENCE</scope>
</reference>
<comment type="caution">
    <text evidence="2">The sequence shown here is derived from an EMBL/GenBank/DDBJ whole genome shotgun (WGS) entry which is preliminary data.</text>
</comment>
<evidence type="ECO:0000313" key="3">
    <source>
        <dbReference type="Proteomes" id="UP000838756"/>
    </source>
</evidence>